<organism evidence="1 2">
    <name type="scientific">Balneatrix alpica</name>
    <dbReference type="NCBI Taxonomy" id="75684"/>
    <lineage>
        <taxon>Bacteria</taxon>
        <taxon>Pseudomonadati</taxon>
        <taxon>Pseudomonadota</taxon>
        <taxon>Gammaproteobacteria</taxon>
        <taxon>Oceanospirillales</taxon>
        <taxon>Balneatrichaceae</taxon>
        <taxon>Balneatrix</taxon>
    </lineage>
</organism>
<evidence type="ECO:0000313" key="1">
    <source>
        <dbReference type="EMBL" id="MFB9887678.1"/>
    </source>
</evidence>
<proteinExistence type="predicted"/>
<dbReference type="Gene3D" id="1.10.10.1130">
    <property type="entry name" value="Uncharacterised protein PF10982, DUF2789"/>
    <property type="match status" value="1"/>
</dbReference>
<comment type="caution">
    <text evidence="1">The sequence shown here is derived from an EMBL/GenBank/DDBJ whole genome shotgun (WGS) entry which is preliminary data.</text>
</comment>
<evidence type="ECO:0000313" key="2">
    <source>
        <dbReference type="Proteomes" id="UP001589628"/>
    </source>
</evidence>
<dbReference type="EMBL" id="JBHLZN010000005">
    <property type="protein sequence ID" value="MFB9887678.1"/>
    <property type="molecule type" value="Genomic_DNA"/>
</dbReference>
<name>A0ABV5ZEG8_9GAMM</name>
<dbReference type="RefSeq" id="WP_027312100.1">
    <property type="nucleotide sequence ID" value="NZ_JBHLZN010000005.1"/>
</dbReference>
<gene>
    <name evidence="1" type="ORF">ACFFLH_14775</name>
</gene>
<reference evidence="1 2" key="1">
    <citation type="submission" date="2024-09" db="EMBL/GenBank/DDBJ databases">
        <authorList>
            <person name="Sun Q."/>
            <person name="Mori K."/>
        </authorList>
    </citation>
    <scope>NUCLEOTIDE SEQUENCE [LARGE SCALE GENOMIC DNA]</scope>
    <source>
        <strain evidence="1 2">ATCC 51285</strain>
    </source>
</reference>
<protein>
    <submittedName>
        <fullName evidence="1">DUF2789 domain-containing protein</fullName>
    </submittedName>
</protein>
<keyword evidence="2" id="KW-1185">Reference proteome</keyword>
<dbReference type="InterPro" id="IPR021250">
    <property type="entry name" value="DUF2789"/>
</dbReference>
<accession>A0ABV5ZEG8</accession>
<dbReference type="Pfam" id="PF10982">
    <property type="entry name" value="DUF2789"/>
    <property type="match status" value="1"/>
</dbReference>
<dbReference type="Proteomes" id="UP001589628">
    <property type="component" value="Unassembled WGS sequence"/>
</dbReference>
<sequence length="79" mass="8950">MDTTPHTLSTLFAQLGLDSSSQAINQFIRQQGPLPDDLPLEQASCWNPAQARFIQEALAQDSDWSEVVDELNVLMRRRH</sequence>
<dbReference type="InterPro" id="IPR038086">
    <property type="entry name" value="DUF2789_sf"/>
</dbReference>